<keyword evidence="8" id="KW-0479">Metal-binding</keyword>
<proteinExistence type="inferred from homology"/>
<dbReference type="SUPFAM" id="SSF53146">
    <property type="entry name" value="Nitrogenase accessory factor-like"/>
    <property type="match status" value="1"/>
</dbReference>
<comment type="cofactor">
    <cofactor evidence="1">
        <name>[4Fe-4S] cluster</name>
        <dbReference type="ChEBI" id="CHEBI:49883"/>
    </cofactor>
</comment>
<evidence type="ECO:0000256" key="8">
    <source>
        <dbReference type="ARBA" id="ARBA00022723"/>
    </source>
</evidence>
<dbReference type="InterPro" id="IPR034165">
    <property type="entry name" value="NifB_C"/>
</dbReference>
<dbReference type="Pfam" id="PF04055">
    <property type="entry name" value="Radical_SAM"/>
    <property type="match status" value="1"/>
</dbReference>
<dbReference type="Gene3D" id="3.30.420.130">
    <property type="entry name" value="Dinitrogenase iron-molybdenum cofactor biosynthesis domain"/>
    <property type="match status" value="1"/>
</dbReference>
<dbReference type="Gene3D" id="3.20.20.70">
    <property type="entry name" value="Aldolase class I"/>
    <property type="match status" value="1"/>
</dbReference>
<dbReference type="SFLD" id="SFLDF00281">
    <property type="entry name" value="FeMo_cofactor_biosynthesis_pro"/>
    <property type="match status" value="1"/>
</dbReference>
<keyword evidence="6" id="KW-0004">4Fe-4S</keyword>
<dbReference type="CDD" id="cd01335">
    <property type="entry name" value="Radical_SAM"/>
    <property type="match status" value="1"/>
</dbReference>
<dbReference type="GO" id="GO:0046872">
    <property type="term" value="F:metal ion binding"/>
    <property type="evidence" value="ECO:0007669"/>
    <property type="project" value="UniProtKB-KW"/>
</dbReference>
<dbReference type="OrthoDB" id="9785734at2"/>
<dbReference type="PROSITE" id="PS51918">
    <property type="entry name" value="RADICAL_SAM"/>
    <property type="match status" value="1"/>
</dbReference>
<dbReference type="InterPro" id="IPR005980">
    <property type="entry name" value="Nase_CF_NifB"/>
</dbReference>
<keyword evidence="12" id="KW-0456">Lyase</keyword>
<name>A0A2T4JZC1_9RHOB</name>
<evidence type="ECO:0000256" key="10">
    <source>
        <dbReference type="ARBA" id="ARBA00023014"/>
    </source>
</evidence>
<keyword evidence="7" id="KW-0949">S-adenosyl-L-methionine</keyword>
<keyword evidence="17" id="KW-1185">Reference proteome</keyword>
<evidence type="ECO:0000259" key="15">
    <source>
        <dbReference type="PROSITE" id="PS51918"/>
    </source>
</evidence>
<dbReference type="Proteomes" id="UP000241010">
    <property type="component" value="Unassembled WGS sequence"/>
</dbReference>
<evidence type="ECO:0000256" key="7">
    <source>
        <dbReference type="ARBA" id="ARBA00022691"/>
    </source>
</evidence>
<evidence type="ECO:0000313" key="16">
    <source>
        <dbReference type="EMBL" id="PTE23147.1"/>
    </source>
</evidence>
<dbReference type="RefSeq" id="WP_107662517.1">
    <property type="nucleotide sequence ID" value="NZ_PZKG01000009.1"/>
</dbReference>
<keyword evidence="10" id="KW-0411">Iron-sulfur</keyword>
<comment type="pathway">
    <text evidence="3">Cofactor biosynthesis; Fe-Mo cofactor biosynthesis.</text>
</comment>
<comment type="similarity">
    <text evidence="4">Belongs to the radical SAM superfamily. NifB family.</text>
</comment>
<dbReference type="PANTHER" id="PTHR43787:SF13">
    <property type="entry name" value="FEMO COFACTOR BIOSYNTHESIS PROTEIN NIFB"/>
    <property type="match status" value="1"/>
</dbReference>
<keyword evidence="9" id="KW-0408">Iron</keyword>
<dbReference type="Pfam" id="PF02579">
    <property type="entry name" value="Nitro_FeMo-Co"/>
    <property type="match status" value="1"/>
</dbReference>
<dbReference type="AlphaFoldDB" id="A0A2T4JZC1"/>
<evidence type="ECO:0000256" key="12">
    <source>
        <dbReference type="ARBA" id="ARBA00023239"/>
    </source>
</evidence>
<dbReference type="UniPathway" id="UPA00782"/>
<dbReference type="GO" id="GO:0016829">
    <property type="term" value="F:lyase activity"/>
    <property type="evidence" value="ECO:0007669"/>
    <property type="project" value="UniProtKB-KW"/>
</dbReference>
<evidence type="ECO:0000256" key="2">
    <source>
        <dbReference type="ARBA" id="ARBA00003522"/>
    </source>
</evidence>
<dbReference type="EMBL" id="PZKG01000009">
    <property type="protein sequence ID" value="PTE23147.1"/>
    <property type="molecule type" value="Genomic_DNA"/>
</dbReference>
<dbReference type="InterPro" id="IPR000385">
    <property type="entry name" value="MoaA_NifB_PqqE_Fe-S-bd_CS"/>
</dbReference>
<sequence length="491" mass="52665">MANIISLGGLQVASREDLGKALAGGGCASSSCGSAEGPADMAPETWAKVKDHPCYSEEAHHYFARMHVAVAPACNIQCNYCNRKYDCANESRPGVVSERLTPEQAARKVIAVAAEVPQLSVLGIAGPGDAAYDWRKTKATFDLVSRRLPDIKLCLSSNGLALPDHVDEIVAMNVDHVTLTINTLDPEVGARIYPWVFHRGRRHTGVEGATILLARQMQSLDMLVARGVLVKVNSVMIPGINDAGLIELNRVVKAKGAFLHNIMPLISDPAHGTQFGLTGQRGPSAAELRAVQEACSGGANLMKHCRQCRADAVGLLGEDRGQEFTLDKLPEVVSDDPEKRAAYRDWVAREREDRRAATAAAQVAAEVVEAPPLLVAVCTKGGGRINQHFGHATEFQVYEVDRTGVRFVTHRRADNYCVGGHGDDDTLAEVIRTLDGVPVVLCARIGEAPRAKMAAAGIEVIDAYAQDYLEPAISALFRLRNAPSDTGALSA</sequence>
<gene>
    <name evidence="16" type="primary">nifB</name>
    <name evidence="16" type="ORF">C5F48_03485</name>
</gene>
<evidence type="ECO:0000256" key="3">
    <source>
        <dbReference type="ARBA" id="ARBA00005155"/>
    </source>
</evidence>
<evidence type="ECO:0000256" key="9">
    <source>
        <dbReference type="ARBA" id="ARBA00023004"/>
    </source>
</evidence>
<dbReference type="InterPro" id="IPR013785">
    <property type="entry name" value="Aldolase_TIM"/>
</dbReference>
<evidence type="ECO:0000256" key="4">
    <source>
        <dbReference type="ARBA" id="ARBA00006804"/>
    </source>
</evidence>
<dbReference type="SFLD" id="SFLDG01068">
    <property type="entry name" value="FeMo_cofactor_biosynthesis_pro"/>
    <property type="match status" value="1"/>
</dbReference>
<evidence type="ECO:0000256" key="11">
    <source>
        <dbReference type="ARBA" id="ARBA00023231"/>
    </source>
</evidence>
<protein>
    <recommendedName>
        <fullName evidence="5">FeMo cofactor biosynthesis protein NifB</fullName>
    </recommendedName>
    <alternativeName>
        <fullName evidence="14">Nitrogenase cofactor maturase NifB</fullName>
    </alternativeName>
    <alternativeName>
        <fullName evidence="13">Radical SAM assemblase NifB</fullName>
    </alternativeName>
</protein>
<dbReference type="SUPFAM" id="SSF102114">
    <property type="entry name" value="Radical SAM enzymes"/>
    <property type="match status" value="1"/>
</dbReference>
<evidence type="ECO:0000256" key="13">
    <source>
        <dbReference type="ARBA" id="ARBA00030926"/>
    </source>
</evidence>
<dbReference type="PROSITE" id="PS01305">
    <property type="entry name" value="MOAA_NIFB_PQQE"/>
    <property type="match status" value="1"/>
</dbReference>
<dbReference type="InterPro" id="IPR036105">
    <property type="entry name" value="DiNase_FeMo-co_biosyn_sf"/>
</dbReference>
<comment type="caution">
    <text evidence="16">The sequence shown here is derived from an EMBL/GenBank/DDBJ whole genome shotgun (WGS) entry which is preliminary data.</text>
</comment>
<organism evidence="16 17">
    <name type="scientific">Cereibacter changlensis JA139</name>
    <dbReference type="NCBI Taxonomy" id="1188249"/>
    <lineage>
        <taxon>Bacteria</taxon>
        <taxon>Pseudomonadati</taxon>
        <taxon>Pseudomonadota</taxon>
        <taxon>Alphaproteobacteria</taxon>
        <taxon>Rhodobacterales</taxon>
        <taxon>Paracoccaceae</taxon>
        <taxon>Cereibacter</taxon>
    </lineage>
</organism>
<dbReference type="CDD" id="cd00852">
    <property type="entry name" value="NifB"/>
    <property type="match status" value="1"/>
</dbReference>
<dbReference type="NCBIfam" id="TIGR01290">
    <property type="entry name" value="nifB"/>
    <property type="match status" value="1"/>
</dbReference>
<evidence type="ECO:0000313" key="17">
    <source>
        <dbReference type="Proteomes" id="UP000241010"/>
    </source>
</evidence>
<accession>A0A2T4JZC1</accession>
<comment type="function">
    <text evidence="2">Involved in the biosynthesis of the iron-molybdenum cofactor (FeMo-co or M-cluster) found in the dinitrogenase enzyme of the nitrogenase complex in nitrogen-fixing microorganisms. NifB catalyzes the crucial step of radical SAM-dependent carbide insertion that occurs concomitant with the insertion of a 9th sulfur and the rearrangement/coupling of two [4Fe-4S] clusters into a [8Fe-9S-C] cluster, the precursor to the M-cluster.</text>
</comment>
<evidence type="ECO:0000256" key="6">
    <source>
        <dbReference type="ARBA" id="ARBA00022485"/>
    </source>
</evidence>
<feature type="domain" description="Radical SAM core" evidence="15">
    <location>
        <begin position="60"/>
        <end position="299"/>
    </location>
</feature>
<dbReference type="InterPro" id="IPR003731">
    <property type="entry name" value="Di-Nase_FeMo-co_biosynth"/>
</dbReference>
<dbReference type="GO" id="GO:0051539">
    <property type="term" value="F:4 iron, 4 sulfur cluster binding"/>
    <property type="evidence" value="ECO:0007669"/>
    <property type="project" value="UniProtKB-KW"/>
</dbReference>
<evidence type="ECO:0000256" key="14">
    <source>
        <dbReference type="ARBA" id="ARBA00032102"/>
    </source>
</evidence>
<dbReference type="PANTHER" id="PTHR43787">
    <property type="entry name" value="FEMO COFACTOR BIOSYNTHESIS PROTEIN NIFB-RELATED"/>
    <property type="match status" value="1"/>
</dbReference>
<dbReference type="InterPro" id="IPR058240">
    <property type="entry name" value="rSAM_sf"/>
</dbReference>
<dbReference type="InterPro" id="IPR007197">
    <property type="entry name" value="rSAM"/>
</dbReference>
<reference evidence="16 17" key="1">
    <citation type="submission" date="2018-03" db="EMBL/GenBank/DDBJ databases">
        <title>Cereibacter changlensis.</title>
        <authorList>
            <person name="Meyer T.E."/>
            <person name="Miller S."/>
            <person name="Lodha T."/>
            <person name="Gandham S."/>
            <person name="Chintalapati S."/>
            <person name="Chintalapati V.R."/>
        </authorList>
    </citation>
    <scope>NUCLEOTIDE SEQUENCE [LARGE SCALE GENOMIC DNA]</scope>
    <source>
        <strain evidence="16 17">JA139</strain>
    </source>
</reference>
<keyword evidence="11" id="KW-0535">Nitrogen fixation</keyword>
<dbReference type="SFLD" id="SFLDS00029">
    <property type="entry name" value="Radical_SAM"/>
    <property type="match status" value="1"/>
</dbReference>
<evidence type="ECO:0000256" key="1">
    <source>
        <dbReference type="ARBA" id="ARBA00001966"/>
    </source>
</evidence>
<evidence type="ECO:0000256" key="5">
    <source>
        <dbReference type="ARBA" id="ARBA00021702"/>
    </source>
</evidence>